<dbReference type="PANTHER" id="PTHR46366:SF1">
    <property type="entry name" value="PDZ DOMAIN-CONTAINING PROTEIN C1685.05"/>
    <property type="match status" value="1"/>
</dbReference>
<keyword evidence="8" id="KW-1185">Reference proteome</keyword>
<evidence type="ECO:0000256" key="2">
    <source>
        <dbReference type="ARBA" id="ARBA00004191"/>
    </source>
</evidence>
<dbReference type="Gene3D" id="1.10.8.10">
    <property type="entry name" value="DNA helicase RuvA subunit, C-terminal domain"/>
    <property type="match status" value="1"/>
</dbReference>
<comment type="caution">
    <text evidence="7">The sequence shown here is derived from an EMBL/GenBank/DDBJ whole genome shotgun (WGS) entry which is preliminary data.</text>
</comment>
<evidence type="ECO:0000256" key="6">
    <source>
        <dbReference type="SAM" id="Phobius"/>
    </source>
</evidence>
<keyword evidence="6" id="KW-0812">Transmembrane</keyword>
<evidence type="ECO:0000313" key="8">
    <source>
        <dbReference type="Proteomes" id="UP001420932"/>
    </source>
</evidence>
<evidence type="ECO:0000256" key="3">
    <source>
        <dbReference type="ARBA" id="ARBA00005784"/>
    </source>
</evidence>
<dbReference type="EMBL" id="JBBNAF010000004">
    <property type="protein sequence ID" value="KAK9152049.1"/>
    <property type="molecule type" value="Genomic_DNA"/>
</dbReference>
<dbReference type="Pfam" id="PF03283">
    <property type="entry name" value="PAE"/>
    <property type="match status" value="1"/>
</dbReference>
<evidence type="ECO:0000256" key="1">
    <source>
        <dbReference type="ARBA" id="ARBA00003534"/>
    </source>
</evidence>
<evidence type="ECO:0000313" key="7">
    <source>
        <dbReference type="EMBL" id="KAK9152049.1"/>
    </source>
</evidence>
<gene>
    <name evidence="7" type="ORF">Syun_010358</name>
</gene>
<keyword evidence="6" id="KW-1133">Transmembrane helix</keyword>
<reference evidence="7 8" key="1">
    <citation type="submission" date="2024-01" db="EMBL/GenBank/DDBJ databases">
        <title>Genome assemblies of Stephania.</title>
        <authorList>
            <person name="Yang L."/>
        </authorList>
    </citation>
    <scope>NUCLEOTIDE SEQUENCE [LARGE SCALE GENOMIC DNA]</scope>
    <source>
        <strain evidence="7">YNDBR</strain>
        <tissue evidence="7">Leaf</tissue>
    </source>
</reference>
<keyword evidence="4 5" id="KW-0134">Cell wall</keyword>
<dbReference type="InterPro" id="IPR004963">
    <property type="entry name" value="PAE/NOTUM"/>
</dbReference>
<dbReference type="EC" id="3.1.1.-" evidence="5"/>
<dbReference type="InterPro" id="IPR009003">
    <property type="entry name" value="Peptidase_S1_PA"/>
</dbReference>
<keyword evidence="5" id="KW-0378">Hydrolase</keyword>
<comment type="function">
    <text evidence="1 5">Hydrolyzes acetyl esters in homogalacturonan regions of pectin. In type I primary cell wall, galacturonic acid residues of pectin can be acetylated at the O-2 and O-3 positions. Decreasing the degree of acetylation of pectin gels in vitro alters their physical properties.</text>
</comment>
<accession>A0AAP0PRK3</accession>
<keyword evidence="5" id="KW-0964">Secreted</keyword>
<comment type="subcellular location">
    <subcellularLocation>
        <location evidence="2 5">Secreted</location>
        <location evidence="2 5">Cell wall</location>
    </subcellularLocation>
</comment>
<evidence type="ECO:0000256" key="4">
    <source>
        <dbReference type="ARBA" id="ARBA00022512"/>
    </source>
</evidence>
<dbReference type="AlphaFoldDB" id="A0AAP0PRK3"/>
<comment type="similarity">
    <text evidence="3 5">Belongs to the pectinacetylesterase family.</text>
</comment>
<evidence type="ECO:0000256" key="5">
    <source>
        <dbReference type="RuleBase" id="RU363114"/>
    </source>
</evidence>
<protein>
    <recommendedName>
        <fullName evidence="5">Pectin acetylesterase</fullName>
        <ecNumber evidence="5">3.1.1.-</ecNumber>
    </recommendedName>
</protein>
<feature type="transmembrane region" description="Helical" evidence="6">
    <location>
        <begin position="149"/>
        <end position="177"/>
    </location>
</feature>
<dbReference type="PANTHER" id="PTHR46366">
    <property type="entry name" value="PRO-APOPTOTIC SERINE PROTEASE NMA111"/>
    <property type="match status" value="1"/>
</dbReference>
<sequence length="218" mass="24276">MFLRSFTVDVSGLDKTSIIKHLRERTSAPIKEVKSALVNCNWDIVLGPTQCRGCTERPEEKRCGVSILAGTLARLDRDAPHYKKDGYNDFNTFYMQAASGTKGGSNGSPVIDWQGHFVALNLWEQVIKLSGHCISENVGTQMEANGRQWLFLVLIAWLQFLSIVNVEIAITLTLAYASKKKKLSVALSVGDWFFDRVGVSAIDCPYPCDNTCHNLVFK</sequence>
<organism evidence="7 8">
    <name type="scientific">Stephania yunnanensis</name>
    <dbReference type="NCBI Taxonomy" id="152371"/>
    <lineage>
        <taxon>Eukaryota</taxon>
        <taxon>Viridiplantae</taxon>
        <taxon>Streptophyta</taxon>
        <taxon>Embryophyta</taxon>
        <taxon>Tracheophyta</taxon>
        <taxon>Spermatophyta</taxon>
        <taxon>Magnoliopsida</taxon>
        <taxon>Ranunculales</taxon>
        <taxon>Menispermaceae</taxon>
        <taxon>Menispermoideae</taxon>
        <taxon>Cissampelideae</taxon>
        <taxon>Stephania</taxon>
    </lineage>
</organism>
<keyword evidence="5" id="KW-0961">Cell wall biogenesis/degradation</keyword>
<proteinExistence type="inferred from homology"/>
<dbReference type="SUPFAM" id="SSF50494">
    <property type="entry name" value="Trypsin-like serine proteases"/>
    <property type="match status" value="1"/>
</dbReference>
<name>A0AAP0PRK3_9MAGN</name>
<dbReference type="Proteomes" id="UP001420932">
    <property type="component" value="Unassembled WGS sequence"/>
</dbReference>
<keyword evidence="6" id="KW-0472">Membrane</keyword>